<organism evidence="3 4">
    <name type="scientific">Brumicola pallidula DSM 14239 = ACAM 615</name>
    <dbReference type="NCBI Taxonomy" id="1121922"/>
    <lineage>
        <taxon>Bacteria</taxon>
        <taxon>Pseudomonadati</taxon>
        <taxon>Pseudomonadota</taxon>
        <taxon>Gammaproteobacteria</taxon>
        <taxon>Alteromonadales</taxon>
        <taxon>Alteromonadaceae</taxon>
        <taxon>Brumicola</taxon>
    </lineage>
</organism>
<name>K6Y2G0_9ALTE</name>
<dbReference type="PRINTS" id="PR00081">
    <property type="entry name" value="GDHRDH"/>
</dbReference>
<dbReference type="Proteomes" id="UP000006251">
    <property type="component" value="Unassembled WGS sequence"/>
</dbReference>
<reference evidence="4" key="1">
    <citation type="journal article" date="2014" name="Environ. Microbiol.">
        <title>Comparative genomics of the marine bacterial genus Glaciecola reveals the high degree of genomic diversity and genomic characteristic for cold adaptation.</title>
        <authorList>
            <person name="Qin Q.L."/>
            <person name="Xie B.B."/>
            <person name="Yu Y."/>
            <person name="Shu Y.L."/>
            <person name="Rong J.C."/>
            <person name="Zhang Y.J."/>
            <person name="Zhao D.L."/>
            <person name="Chen X.L."/>
            <person name="Zhang X.Y."/>
            <person name="Chen B."/>
            <person name="Zhou B.C."/>
            <person name="Zhang Y.Z."/>
        </authorList>
    </citation>
    <scope>NUCLEOTIDE SEQUENCE [LARGE SCALE GENOMIC DNA]</scope>
    <source>
        <strain evidence="4">ACAM 615</strain>
    </source>
</reference>
<evidence type="ECO:0000313" key="4">
    <source>
        <dbReference type="Proteomes" id="UP000006251"/>
    </source>
</evidence>
<proteinExistence type="inferred from homology"/>
<accession>K6Y2G0</accession>
<protein>
    <submittedName>
        <fullName evidence="3">Oxidoreductase ucpA</fullName>
    </submittedName>
</protein>
<dbReference type="InterPro" id="IPR036291">
    <property type="entry name" value="NAD(P)-bd_dom_sf"/>
</dbReference>
<dbReference type="PANTHER" id="PTHR24321">
    <property type="entry name" value="DEHYDROGENASES, SHORT CHAIN"/>
    <property type="match status" value="1"/>
</dbReference>
<dbReference type="InterPro" id="IPR002347">
    <property type="entry name" value="SDR_fam"/>
</dbReference>
<evidence type="ECO:0000313" key="3">
    <source>
        <dbReference type="EMBL" id="GAC27019.1"/>
    </source>
</evidence>
<keyword evidence="4" id="KW-1185">Reference proteome</keyword>
<dbReference type="GO" id="GO:0016491">
    <property type="term" value="F:oxidoreductase activity"/>
    <property type="evidence" value="ECO:0007669"/>
    <property type="project" value="UniProtKB-KW"/>
</dbReference>
<keyword evidence="2" id="KW-0560">Oxidoreductase</keyword>
<evidence type="ECO:0000256" key="2">
    <source>
        <dbReference type="ARBA" id="ARBA00023002"/>
    </source>
</evidence>
<dbReference type="FunFam" id="3.40.50.720:FF:000084">
    <property type="entry name" value="Short-chain dehydrogenase reductase"/>
    <property type="match status" value="1"/>
</dbReference>
<comment type="caution">
    <text evidence="3">The sequence shown here is derived from an EMBL/GenBank/DDBJ whole genome shotgun (WGS) entry which is preliminary data.</text>
</comment>
<dbReference type="AlphaFoldDB" id="K6Y2G0"/>
<dbReference type="CDD" id="cd05233">
    <property type="entry name" value="SDR_c"/>
    <property type="match status" value="1"/>
</dbReference>
<comment type="similarity">
    <text evidence="1">Belongs to the short-chain dehydrogenases/reductases (SDR) family.</text>
</comment>
<dbReference type="Pfam" id="PF13561">
    <property type="entry name" value="adh_short_C2"/>
    <property type="match status" value="1"/>
</dbReference>
<dbReference type="STRING" id="1121922.GCA_000428905_02543"/>
<dbReference type="SUPFAM" id="SSF51735">
    <property type="entry name" value="NAD(P)-binding Rossmann-fold domains"/>
    <property type="match status" value="1"/>
</dbReference>
<gene>
    <name evidence="3" type="primary">ucpA</name>
    <name evidence="3" type="ORF">GPAL_0138</name>
</gene>
<dbReference type="Gene3D" id="3.40.50.720">
    <property type="entry name" value="NAD(P)-binding Rossmann-like Domain"/>
    <property type="match status" value="1"/>
</dbReference>
<evidence type="ECO:0000256" key="1">
    <source>
        <dbReference type="ARBA" id="ARBA00006484"/>
    </source>
</evidence>
<dbReference type="PANTHER" id="PTHR24321:SF8">
    <property type="entry name" value="ESTRADIOL 17-BETA-DEHYDROGENASE 8-RELATED"/>
    <property type="match status" value="1"/>
</dbReference>
<sequence length="250" mass="26290">MPINNSEDINMQKTLVLTGGSSGIGLAIAAKFEANGFTVFNLDIQPGMHGRFIECDVRNHDAVCNIIADIASKHSINVLICNAGKHVSANIEATSEADLLALFNLNVKGAFSATQAVLPAMKSGGGVILYVASEQALVAKTNSFAYNLSKHALASMAKTTAVDYAKFNIRANALCPGTIETPLYHNAIDRYCEQSGADKNAVHAHEAALQPLGRIGQPEEVAAMAYFLASDDASFVTGSLQVIDGGYTAA</sequence>
<dbReference type="EMBL" id="BAEQ01000004">
    <property type="protein sequence ID" value="GAC27019.1"/>
    <property type="molecule type" value="Genomic_DNA"/>
</dbReference>